<sequence>MFSGWGLRKWPPNEKCKINDEGYWAGEQFSGEAVGDRLEALSIIRGRGRETHLLMRSTLFCLAQESIPFVMTAVGFPFHLLLSNLPTDSRGKATKEIARNEMVAAVFLEDVSIFKLGCDTITQVFL</sequence>
<protein>
    <submittedName>
        <fullName evidence="1">Uncharacterized protein</fullName>
    </submittedName>
</protein>
<evidence type="ECO:0000313" key="1">
    <source>
        <dbReference type="EMBL" id="GIY47429.1"/>
    </source>
</evidence>
<dbReference type="Proteomes" id="UP001054945">
    <property type="component" value="Unassembled WGS sequence"/>
</dbReference>
<dbReference type="AlphaFoldDB" id="A0AAV4TNW6"/>
<name>A0AAV4TNW6_CAEEX</name>
<evidence type="ECO:0000313" key="2">
    <source>
        <dbReference type="Proteomes" id="UP001054945"/>
    </source>
</evidence>
<dbReference type="EMBL" id="BPLR01011578">
    <property type="protein sequence ID" value="GIY47429.1"/>
    <property type="molecule type" value="Genomic_DNA"/>
</dbReference>
<comment type="caution">
    <text evidence="1">The sequence shown here is derived from an EMBL/GenBank/DDBJ whole genome shotgun (WGS) entry which is preliminary data.</text>
</comment>
<keyword evidence="2" id="KW-1185">Reference proteome</keyword>
<gene>
    <name evidence="1" type="ORF">CEXT_133761</name>
</gene>
<accession>A0AAV4TNW6</accession>
<proteinExistence type="predicted"/>
<reference evidence="1 2" key="1">
    <citation type="submission" date="2021-06" db="EMBL/GenBank/DDBJ databases">
        <title>Caerostris extrusa draft genome.</title>
        <authorList>
            <person name="Kono N."/>
            <person name="Arakawa K."/>
        </authorList>
    </citation>
    <scope>NUCLEOTIDE SEQUENCE [LARGE SCALE GENOMIC DNA]</scope>
</reference>
<organism evidence="1 2">
    <name type="scientific">Caerostris extrusa</name>
    <name type="common">Bark spider</name>
    <name type="synonym">Caerostris bankana</name>
    <dbReference type="NCBI Taxonomy" id="172846"/>
    <lineage>
        <taxon>Eukaryota</taxon>
        <taxon>Metazoa</taxon>
        <taxon>Ecdysozoa</taxon>
        <taxon>Arthropoda</taxon>
        <taxon>Chelicerata</taxon>
        <taxon>Arachnida</taxon>
        <taxon>Araneae</taxon>
        <taxon>Araneomorphae</taxon>
        <taxon>Entelegynae</taxon>
        <taxon>Araneoidea</taxon>
        <taxon>Araneidae</taxon>
        <taxon>Caerostris</taxon>
    </lineage>
</organism>